<comment type="caution">
    <text evidence="1">The sequence shown here is derived from an EMBL/GenBank/DDBJ whole genome shotgun (WGS) entry which is preliminary data.</text>
</comment>
<accession>A0ACC0VNN2</accession>
<sequence>MVSALLIVDIFDILINANVTHAHADSTNGRDEEVERINPLKPFCAKIILIEELCLRYNDFISCGVRAGEH</sequence>
<proteinExistence type="predicted"/>
<evidence type="ECO:0000313" key="1">
    <source>
        <dbReference type="EMBL" id="KAI9907812.1"/>
    </source>
</evidence>
<dbReference type="EMBL" id="CM047587">
    <property type="protein sequence ID" value="KAI9907812.1"/>
    <property type="molecule type" value="Genomic_DNA"/>
</dbReference>
<evidence type="ECO:0000313" key="2">
    <source>
        <dbReference type="Proteomes" id="UP001163321"/>
    </source>
</evidence>
<dbReference type="Proteomes" id="UP001163321">
    <property type="component" value="Chromosome 8"/>
</dbReference>
<keyword evidence="2" id="KW-1185">Reference proteome</keyword>
<gene>
    <name evidence="1" type="ORF">PsorP6_003576</name>
</gene>
<name>A0ACC0VNN2_9STRA</name>
<reference evidence="1 2" key="1">
    <citation type="journal article" date="2022" name="bioRxiv">
        <title>The genome of the oomycete Peronosclerospora sorghi, a cosmopolitan pathogen of maize and sorghum, is inflated with dispersed pseudogenes.</title>
        <authorList>
            <person name="Fletcher K."/>
            <person name="Martin F."/>
            <person name="Isakeit T."/>
            <person name="Cavanaugh K."/>
            <person name="Magill C."/>
            <person name="Michelmore R."/>
        </authorList>
    </citation>
    <scope>NUCLEOTIDE SEQUENCE [LARGE SCALE GENOMIC DNA]</scope>
    <source>
        <strain evidence="1">P6</strain>
    </source>
</reference>
<organism evidence="1 2">
    <name type="scientific">Peronosclerospora sorghi</name>
    <dbReference type="NCBI Taxonomy" id="230839"/>
    <lineage>
        <taxon>Eukaryota</taxon>
        <taxon>Sar</taxon>
        <taxon>Stramenopiles</taxon>
        <taxon>Oomycota</taxon>
        <taxon>Peronosporomycetes</taxon>
        <taxon>Peronosporales</taxon>
        <taxon>Peronosporaceae</taxon>
        <taxon>Peronosclerospora</taxon>
    </lineage>
</organism>
<protein>
    <submittedName>
        <fullName evidence="1">Uncharacterized protein</fullName>
    </submittedName>
</protein>